<dbReference type="InParanoid" id="A0A3N4KIL2"/>
<evidence type="ECO:0000313" key="2">
    <source>
        <dbReference type="EMBL" id="RPB09179.1"/>
    </source>
</evidence>
<feature type="region of interest" description="Disordered" evidence="1">
    <location>
        <begin position="16"/>
        <end position="36"/>
    </location>
</feature>
<dbReference type="EMBL" id="ML119154">
    <property type="protein sequence ID" value="RPB09179.1"/>
    <property type="molecule type" value="Genomic_DNA"/>
</dbReference>
<dbReference type="AlphaFoldDB" id="A0A3N4KIL2"/>
<dbReference type="OrthoDB" id="10316760at2759"/>
<proteinExistence type="predicted"/>
<accession>A0A3N4KIL2</accession>
<keyword evidence="3" id="KW-1185">Reference proteome</keyword>
<reference evidence="2 3" key="1">
    <citation type="journal article" date="2018" name="Nat. Ecol. Evol.">
        <title>Pezizomycetes genomes reveal the molecular basis of ectomycorrhizal truffle lifestyle.</title>
        <authorList>
            <person name="Murat C."/>
            <person name="Payen T."/>
            <person name="Noel B."/>
            <person name="Kuo A."/>
            <person name="Morin E."/>
            <person name="Chen J."/>
            <person name="Kohler A."/>
            <person name="Krizsan K."/>
            <person name="Balestrini R."/>
            <person name="Da Silva C."/>
            <person name="Montanini B."/>
            <person name="Hainaut M."/>
            <person name="Levati E."/>
            <person name="Barry K.W."/>
            <person name="Belfiori B."/>
            <person name="Cichocki N."/>
            <person name="Clum A."/>
            <person name="Dockter R.B."/>
            <person name="Fauchery L."/>
            <person name="Guy J."/>
            <person name="Iotti M."/>
            <person name="Le Tacon F."/>
            <person name="Lindquist E.A."/>
            <person name="Lipzen A."/>
            <person name="Malagnac F."/>
            <person name="Mello A."/>
            <person name="Molinier V."/>
            <person name="Miyauchi S."/>
            <person name="Poulain J."/>
            <person name="Riccioni C."/>
            <person name="Rubini A."/>
            <person name="Sitrit Y."/>
            <person name="Splivallo R."/>
            <person name="Traeger S."/>
            <person name="Wang M."/>
            <person name="Zifcakova L."/>
            <person name="Wipf D."/>
            <person name="Zambonelli A."/>
            <person name="Paolocci F."/>
            <person name="Nowrousian M."/>
            <person name="Ottonello S."/>
            <person name="Baldrian P."/>
            <person name="Spatafora J.W."/>
            <person name="Henrissat B."/>
            <person name="Nagy L.G."/>
            <person name="Aury J.M."/>
            <person name="Wincker P."/>
            <person name="Grigoriev I.V."/>
            <person name="Bonfante P."/>
            <person name="Martin F.M."/>
        </authorList>
    </citation>
    <scope>NUCLEOTIDE SEQUENCE [LARGE SCALE GENOMIC DNA]</scope>
    <source>
        <strain evidence="2 3">CCBAS932</strain>
    </source>
</reference>
<feature type="compositionally biased region" description="Low complexity" evidence="1">
    <location>
        <begin position="18"/>
        <end position="35"/>
    </location>
</feature>
<evidence type="ECO:0000313" key="3">
    <source>
        <dbReference type="Proteomes" id="UP000277580"/>
    </source>
</evidence>
<sequence>MSISNSRALPRPMLGYINTELNNPNRRPTPTTLNPRELRNSLETSTDYLLRSQKLFRKMSSRYHTDLCPFYLRESPQLPRHCRGITRQHHEFLAASAQYLMRYSISMAVTLLVALERRATEKDMKMRGFLIKVLEDESVEDRIAALALTAYWILHP</sequence>
<evidence type="ECO:0000256" key="1">
    <source>
        <dbReference type="SAM" id="MobiDB-lite"/>
    </source>
</evidence>
<name>A0A3N4KIL2_9PEZI</name>
<protein>
    <submittedName>
        <fullName evidence="2">Uncharacterized protein</fullName>
    </submittedName>
</protein>
<dbReference type="Proteomes" id="UP000277580">
    <property type="component" value="Unassembled WGS sequence"/>
</dbReference>
<gene>
    <name evidence="2" type="ORF">P167DRAFT_608147</name>
</gene>
<organism evidence="2 3">
    <name type="scientific">Morchella conica CCBAS932</name>
    <dbReference type="NCBI Taxonomy" id="1392247"/>
    <lineage>
        <taxon>Eukaryota</taxon>
        <taxon>Fungi</taxon>
        <taxon>Dikarya</taxon>
        <taxon>Ascomycota</taxon>
        <taxon>Pezizomycotina</taxon>
        <taxon>Pezizomycetes</taxon>
        <taxon>Pezizales</taxon>
        <taxon>Morchellaceae</taxon>
        <taxon>Morchella</taxon>
    </lineage>
</organism>